<name>A0AAD1X9V7_EUPCR</name>
<evidence type="ECO:0000313" key="5">
    <source>
        <dbReference type="Proteomes" id="UP001295684"/>
    </source>
</evidence>
<dbReference type="Proteomes" id="UP001295684">
    <property type="component" value="Unassembled WGS sequence"/>
</dbReference>
<feature type="domain" description="Serine hydroxymethyltransferase-like" evidence="3">
    <location>
        <begin position="293"/>
        <end position="416"/>
    </location>
</feature>
<dbReference type="PANTHER" id="PTHR11680:SF35">
    <property type="entry name" value="SERINE HYDROXYMETHYLTRANSFERASE 1"/>
    <property type="match status" value="1"/>
</dbReference>
<proteinExistence type="predicted"/>
<sequence>MFYITNFTKRLSPVLKTGSSRKACASFSTLREKITNEHEKKIKPEIDSIPKEEFHMQNDDIILDEYEEFSSETTIEEVISHTLGQDSRGNQNFRHLVEYTSIENIETYNERRFAQTYGTDPADRDISLDFSSGIPASFEDHSWSIPPYEILSGLDLRSEELFISESETSISHISEEKFYEETNPDILTEKDYNGHNLSSETGQDLNVDNIIRECSPSSADLGHQRFRRIRNSIGDLFIPEENYSSECLQSIYGSDDIVTPIMNKSKIDLFEDYISTEKVSLDIDEERLNLKMQEDSSNQTISSNRNGIHQSKQPEFMEHLKQAINNSKKLCEEMIRRDHLIITNFTNNPIIAWNLRPYGLTALKFEAICDQANIILKTNLSAIDRSAQDPYCVRLGNPACTTRGYKEEHMEDVASFLDRILQEALKIQNERGKKLSAFKRGLTESDEVKKISQEVRDFARQFELPGLQI</sequence>
<dbReference type="GO" id="GO:0004372">
    <property type="term" value="F:glycine hydroxymethyltransferase activity"/>
    <property type="evidence" value="ECO:0007669"/>
    <property type="project" value="TreeGrafter"/>
</dbReference>
<evidence type="ECO:0000256" key="2">
    <source>
        <dbReference type="ARBA" id="ARBA00022898"/>
    </source>
</evidence>
<accession>A0AAD1X9V7</accession>
<dbReference type="Gene3D" id="3.90.1150.10">
    <property type="entry name" value="Aspartate Aminotransferase, domain 1"/>
    <property type="match status" value="1"/>
</dbReference>
<keyword evidence="2" id="KW-0663">Pyridoxal phosphate</keyword>
<dbReference type="SUPFAM" id="SSF53383">
    <property type="entry name" value="PLP-dependent transferases"/>
    <property type="match status" value="1"/>
</dbReference>
<dbReference type="GO" id="GO:0046653">
    <property type="term" value="P:tetrahydrofolate metabolic process"/>
    <property type="evidence" value="ECO:0007669"/>
    <property type="project" value="TreeGrafter"/>
</dbReference>
<evidence type="ECO:0000259" key="3">
    <source>
        <dbReference type="Pfam" id="PF00464"/>
    </source>
</evidence>
<feature type="domain" description="Serine hydroxymethyltransferase-like" evidence="3">
    <location>
        <begin position="42"/>
        <end position="237"/>
    </location>
</feature>
<dbReference type="GO" id="GO:0030170">
    <property type="term" value="F:pyridoxal phosphate binding"/>
    <property type="evidence" value="ECO:0007669"/>
    <property type="project" value="TreeGrafter"/>
</dbReference>
<dbReference type="GO" id="GO:0005739">
    <property type="term" value="C:mitochondrion"/>
    <property type="evidence" value="ECO:0007669"/>
    <property type="project" value="TreeGrafter"/>
</dbReference>
<dbReference type="InterPro" id="IPR015424">
    <property type="entry name" value="PyrdxlP-dep_Trfase"/>
</dbReference>
<dbReference type="GO" id="GO:0019264">
    <property type="term" value="P:glycine biosynthetic process from serine"/>
    <property type="evidence" value="ECO:0007669"/>
    <property type="project" value="TreeGrafter"/>
</dbReference>
<evidence type="ECO:0000313" key="4">
    <source>
        <dbReference type="EMBL" id="CAI2368499.1"/>
    </source>
</evidence>
<dbReference type="Pfam" id="PF00464">
    <property type="entry name" value="SHMT"/>
    <property type="match status" value="2"/>
</dbReference>
<reference evidence="4" key="1">
    <citation type="submission" date="2023-07" db="EMBL/GenBank/DDBJ databases">
        <authorList>
            <consortium name="AG Swart"/>
            <person name="Singh M."/>
            <person name="Singh A."/>
            <person name="Seah K."/>
            <person name="Emmerich C."/>
        </authorList>
    </citation>
    <scope>NUCLEOTIDE SEQUENCE</scope>
    <source>
        <strain evidence="4">DP1</strain>
    </source>
</reference>
<evidence type="ECO:0000256" key="1">
    <source>
        <dbReference type="ARBA" id="ARBA00001933"/>
    </source>
</evidence>
<protein>
    <recommendedName>
        <fullName evidence="3">Serine hydroxymethyltransferase-like domain-containing protein</fullName>
    </recommendedName>
</protein>
<dbReference type="AlphaFoldDB" id="A0AAD1X9V7"/>
<keyword evidence="5" id="KW-1185">Reference proteome</keyword>
<dbReference type="InterPro" id="IPR015422">
    <property type="entry name" value="PyrdxlP-dep_Trfase_small"/>
</dbReference>
<comment type="cofactor">
    <cofactor evidence="1">
        <name>pyridoxal 5'-phosphate</name>
        <dbReference type="ChEBI" id="CHEBI:597326"/>
    </cofactor>
</comment>
<dbReference type="PANTHER" id="PTHR11680">
    <property type="entry name" value="SERINE HYDROXYMETHYLTRANSFERASE"/>
    <property type="match status" value="1"/>
</dbReference>
<organism evidence="4 5">
    <name type="scientific">Euplotes crassus</name>
    <dbReference type="NCBI Taxonomy" id="5936"/>
    <lineage>
        <taxon>Eukaryota</taxon>
        <taxon>Sar</taxon>
        <taxon>Alveolata</taxon>
        <taxon>Ciliophora</taxon>
        <taxon>Intramacronucleata</taxon>
        <taxon>Spirotrichea</taxon>
        <taxon>Hypotrichia</taxon>
        <taxon>Euplotida</taxon>
        <taxon>Euplotidae</taxon>
        <taxon>Moneuplotes</taxon>
    </lineage>
</organism>
<dbReference type="InterPro" id="IPR039429">
    <property type="entry name" value="SHMT-like_dom"/>
</dbReference>
<dbReference type="EMBL" id="CAMPGE010009633">
    <property type="protein sequence ID" value="CAI2368499.1"/>
    <property type="molecule type" value="Genomic_DNA"/>
</dbReference>
<comment type="caution">
    <text evidence="4">The sequence shown here is derived from an EMBL/GenBank/DDBJ whole genome shotgun (WGS) entry which is preliminary data.</text>
</comment>
<gene>
    <name evidence="4" type="ORF">ECRASSUSDP1_LOCUS9792</name>
</gene>
<dbReference type="InterPro" id="IPR049943">
    <property type="entry name" value="Ser_HO-MeTrfase-like"/>
</dbReference>